<reference evidence="2 3" key="1">
    <citation type="submission" date="2020-09" db="EMBL/GenBank/DDBJ databases">
        <title>A novel species.</title>
        <authorList>
            <person name="Gao J."/>
        </authorList>
    </citation>
    <scope>NUCLEOTIDE SEQUENCE [LARGE SCALE GENOMIC DNA]</scope>
    <source>
        <strain evidence="2 3">CRXT-Y-14</strain>
    </source>
</reference>
<feature type="compositionally biased region" description="Basic and acidic residues" evidence="1">
    <location>
        <begin position="49"/>
        <end position="58"/>
    </location>
</feature>
<evidence type="ECO:0008006" key="4">
    <source>
        <dbReference type="Google" id="ProtNLM"/>
    </source>
</evidence>
<gene>
    <name evidence="2" type="ORF">IAG42_16560</name>
</gene>
<evidence type="ECO:0000256" key="1">
    <source>
        <dbReference type="SAM" id="MobiDB-lite"/>
    </source>
</evidence>
<accession>A0A7H1BJ70</accession>
<name>A0A7H1BJ70_9ACTN</name>
<evidence type="ECO:0000313" key="3">
    <source>
        <dbReference type="Proteomes" id="UP000516428"/>
    </source>
</evidence>
<dbReference type="EMBL" id="CP061281">
    <property type="protein sequence ID" value="QNS08775.1"/>
    <property type="molecule type" value="Genomic_DNA"/>
</dbReference>
<organism evidence="2 3">
    <name type="scientific">Streptomyces xanthii</name>
    <dbReference type="NCBI Taxonomy" id="2768069"/>
    <lineage>
        <taxon>Bacteria</taxon>
        <taxon>Bacillati</taxon>
        <taxon>Actinomycetota</taxon>
        <taxon>Actinomycetes</taxon>
        <taxon>Kitasatosporales</taxon>
        <taxon>Streptomycetaceae</taxon>
        <taxon>Streptomyces</taxon>
    </lineage>
</organism>
<keyword evidence="3" id="KW-1185">Reference proteome</keyword>
<protein>
    <recommendedName>
        <fullName evidence="4">SseB protein N-terminal domain-containing protein</fullName>
    </recommendedName>
</protein>
<dbReference type="KEGG" id="sxn:IAG42_16560"/>
<feature type="compositionally biased region" description="Low complexity" evidence="1">
    <location>
        <begin position="13"/>
        <end position="35"/>
    </location>
</feature>
<dbReference type="Proteomes" id="UP000516428">
    <property type="component" value="Chromosome"/>
</dbReference>
<evidence type="ECO:0000313" key="2">
    <source>
        <dbReference type="EMBL" id="QNS08775.1"/>
    </source>
</evidence>
<feature type="region of interest" description="Disordered" evidence="1">
    <location>
        <begin position="1"/>
        <end position="58"/>
    </location>
</feature>
<sequence>MTAEAAPAENGWATARAARTKPGAAAPNTTTAAAPSRTGDPAEPLAHARPTESPEVGERRREFARLLGEFRRTPVLLPLGEQDAPLAGDIEGIRWIFAFSHEDTLARFAIARGEGSREWSYRRVLGARVLDVGVPAVGVPCGVMLDAGSEDGMLFPPMAGIVPDSAAVDLP</sequence>
<dbReference type="AlphaFoldDB" id="A0A7H1BJ70"/>
<proteinExistence type="predicted"/>